<accession>A0AAW0BWM1</accession>
<reference evidence="2 3" key="1">
    <citation type="submission" date="2024-01" db="EMBL/GenBank/DDBJ databases">
        <title>A draft genome for a cacao thread blight-causing isolate of Paramarasmius palmivorus.</title>
        <authorList>
            <person name="Baruah I.K."/>
            <person name="Bukari Y."/>
            <person name="Amoako-Attah I."/>
            <person name="Meinhardt L.W."/>
            <person name="Bailey B.A."/>
            <person name="Cohen S.P."/>
        </authorList>
    </citation>
    <scope>NUCLEOTIDE SEQUENCE [LARGE SCALE GENOMIC DNA]</scope>
    <source>
        <strain evidence="2 3">GH-12</strain>
    </source>
</reference>
<comment type="caution">
    <text evidence="2">The sequence shown here is derived from an EMBL/GenBank/DDBJ whole genome shotgun (WGS) entry which is preliminary data.</text>
</comment>
<proteinExistence type="predicted"/>
<evidence type="ECO:0000313" key="2">
    <source>
        <dbReference type="EMBL" id="KAK7031257.1"/>
    </source>
</evidence>
<feature type="compositionally biased region" description="Basic and acidic residues" evidence="1">
    <location>
        <begin position="136"/>
        <end position="187"/>
    </location>
</feature>
<organism evidence="2 3">
    <name type="scientific">Paramarasmius palmivorus</name>
    <dbReference type="NCBI Taxonomy" id="297713"/>
    <lineage>
        <taxon>Eukaryota</taxon>
        <taxon>Fungi</taxon>
        <taxon>Dikarya</taxon>
        <taxon>Basidiomycota</taxon>
        <taxon>Agaricomycotina</taxon>
        <taxon>Agaricomycetes</taxon>
        <taxon>Agaricomycetidae</taxon>
        <taxon>Agaricales</taxon>
        <taxon>Marasmiineae</taxon>
        <taxon>Marasmiaceae</taxon>
        <taxon>Paramarasmius</taxon>
    </lineage>
</organism>
<feature type="compositionally biased region" description="Low complexity" evidence="1">
    <location>
        <begin position="379"/>
        <end position="403"/>
    </location>
</feature>
<name>A0AAW0BWM1_9AGAR</name>
<evidence type="ECO:0000256" key="1">
    <source>
        <dbReference type="SAM" id="MobiDB-lite"/>
    </source>
</evidence>
<sequence>MAKRCWILSLVVLVGLFVTFRFVHFNPFRGLITWTLFRLSEIRQNRPFLGAIGYIIYSNRGWFVALIRVRLIGTVREAWARMVFSLKGKRRIYDVHNLPSVQHALLTRRLLLKELLVQLSDTDDTITGLDQAATPNKDKPQLNKDKPQLNKDKPQLNKDEPKLDKDKPEPDKDEPKLDKEQLPEHSRNTSLKGSKHLIPNAAERKMEWGERLQHQLAPFFHDLLGEITEAIAEHMREVLPQLYDDTEIPYDITSAIILSHGLISTHLRKVFHDAVVEFRDSISTEVPLHLESEVIDFWLENHFKPALPRLFDMVLGSPIPDPRETRSRIGAHRSPSTSRVKENRKRTSLKVQSETKTPAFKLENFTGIEHAFSPIWKAPSTSMSADSSGAASSTTAVASRPSSNTMIKGKEKETLTTGSRAEDSVDGVDLHQPVASTSATPSTPTRATQPSASASERPSSTVNSPVRPGSPLKVGRSLEGEDQ</sequence>
<feature type="region of interest" description="Disordered" evidence="1">
    <location>
        <begin position="128"/>
        <end position="194"/>
    </location>
</feature>
<feature type="compositionally biased region" description="Low complexity" evidence="1">
    <location>
        <begin position="435"/>
        <end position="455"/>
    </location>
</feature>
<evidence type="ECO:0000313" key="3">
    <source>
        <dbReference type="Proteomes" id="UP001383192"/>
    </source>
</evidence>
<dbReference type="AlphaFoldDB" id="A0AAW0BWM1"/>
<dbReference type="Proteomes" id="UP001383192">
    <property type="component" value="Unassembled WGS sequence"/>
</dbReference>
<feature type="region of interest" description="Disordered" evidence="1">
    <location>
        <begin position="379"/>
        <end position="483"/>
    </location>
</feature>
<dbReference type="EMBL" id="JAYKXP010000069">
    <property type="protein sequence ID" value="KAK7031257.1"/>
    <property type="molecule type" value="Genomic_DNA"/>
</dbReference>
<gene>
    <name evidence="2" type="ORF">VNI00_013508</name>
</gene>
<keyword evidence="3" id="KW-1185">Reference proteome</keyword>
<protein>
    <submittedName>
        <fullName evidence="2">Uncharacterized protein</fullName>
    </submittedName>
</protein>
<feature type="region of interest" description="Disordered" evidence="1">
    <location>
        <begin position="321"/>
        <end position="354"/>
    </location>
</feature>